<dbReference type="InterPro" id="IPR036386">
    <property type="entry name" value="HscB_C_sf"/>
</dbReference>
<gene>
    <name evidence="7 9" type="primary">hscB</name>
    <name evidence="9" type="ORF">NCTC7307_01506</name>
</gene>
<evidence type="ECO:0000256" key="5">
    <source>
        <dbReference type="ARBA" id="ARBA00025986"/>
    </source>
</evidence>
<dbReference type="NCBIfam" id="NF003449">
    <property type="entry name" value="PRK05014.1"/>
    <property type="match status" value="1"/>
</dbReference>
<evidence type="ECO:0000256" key="2">
    <source>
        <dbReference type="ARBA" id="ARBA00017570"/>
    </source>
</evidence>
<evidence type="ECO:0000256" key="7">
    <source>
        <dbReference type="HAMAP-Rule" id="MF_00682"/>
    </source>
</evidence>
<dbReference type="HAMAP" id="MF_00682">
    <property type="entry name" value="HscB"/>
    <property type="match status" value="1"/>
</dbReference>
<comment type="function">
    <text evidence="4 7">Co-chaperone involved in the maturation of iron-sulfur cluster-containing proteins. Seems to help targeting proteins to be folded toward HscA.</text>
</comment>
<proteinExistence type="inferred from homology"/>
<dbReference type="Gene3D" id="1.10.287.110">
    <property type="entry name" value="DnaJ domain"/>
    <property type="match status" value="1"/>
</dbReference>
<evidence type="ECO:0000256" key="6">
    <source>
        <dbReference type="ARBA" id="ARBA00030734"/>
    </source>
</evidence>
<dbReference type="PROSITE" id="PS50076">
    <property type="entry name" value="DNAJ_2"/>
    <property type="match status" value="1"/>
</dbReference>
<dbReference type="FunFam" id="1.10.287.110:FF:000008">
    <property type="entry name" value="Co-chaperone protein HscB"/>
    <property type="match status" value="1"/>
</dbReference>
<evidence type="ECO:0000313" key="9">
    <source>
        <dbReference type="EMBL" id="SQI22291.1"/>
    </source>
</evidence>
<keyword evidence="10" id="KW-1185">Reference proteome</keyword>
<dbReference type="GO" id="GO:0006457">
    <property type="term" value="P:protein folding"/>
    <property type="evidence" value="ECO:0007669"/>
    <property type="project" value="UniProtKB-UniRule"/>
</dbReference>
<name>A0A2X4T4W8_SALER</name>
<dbReference type="SUPFAM" id="SSF46565">
    <property type="entry name" value="Chaperone J-domain"/>
    <property type="match status" value="1"/>
</dbReference>
<accession>A0A2X4T4W8</accession>
<dbReference type="AlphaFoldDB" id="A0A2X4T4W8"/>
<dbReference type="InterPro" id="IPR036869">
    <property type="entry name" value="J_dom_sf"/>
</dbReference>
<dbReference type="GO" id="GO:0001671">
    <property type="term" value="F:ATPase activator activity"/>
    <property type="evidence" value="ECO:0007669"/>
    <property type="project" value="InterPro"/>
</dbReference>
<dbReference type="PANTHER" id="PTHR14021">
    <property type="entry name" value="IRON-SULFUR CLUSTER CO-CHAPERONE PROTEIN HSCB"/>
    <property type="match status" value="1"/>
</dbReference>
<evidence type="ECO:0000256" key="3">
    <source>
        <dbReference type="ARBA" id="ARBA00023186"/>
    </source>
</evidence>
<comment type="subunit">
    <text evidence="5 7">Interacts with HscA and stimulates its ATPase activity. Interacts with IscU.</text>
</comment>
<protein>
    <recommendedName>
        <fullName evidence="2 7">Co-chaperone protein HscB</fullName>
    </recommendedName>
    <alternativeName>
        <fullName evidence="6 7">Hsc20</fullName>
    </alternativeName>
</protein>
<dbReference type="InterPro" id="IPR004640">
    <property type="entry name" value="HscB"/>
</dbReference>
<evidence type="ECO:0000256" key="4">
    <source>
        <dbReference type="ARBA" id="ARBA00025596"/>
    </source>
</evidence>
<evidence type="ECO:0000313" key="10">
    <source>
        <dbReference type="Proteomes" id="UP000248731"/>
    </source>
</evidence>
<dbReference type="Proteomes" id="UP000248731">
    <property type="component" value="Chromosome 1"/>
</dbReference>
<evidence type="ECO:0000256" key="1">
    <source>
        <dbReference type="ARBA" id="ARBA00010476"/>
    </source>
</evidence>
<evidence type="ECO:0000259" key="8">
    <source>
        <dbReference type="PROSITE" id="PS50076"/>
    </source>
</evidence>
<dbReference type="GO" id="GO:0044571">
    <property type="term" value="P:[2Fe-2S] cluster assembly"/>
    <property type="evidence" value="ECO:0007669"/>
    <property type="project" value="InterPro"/>
</dbReference>
<sequence length="186" mass="21675">MDYFTLFGLPASYQIDTQALSLRFQDLQRQYHPDKFANGTQAQQLAAVQQSATINQAWQTLRHPLTRAEYLLSLHGFDLASEQHTVRDTAFLMEQLTLREELDDIEQTKDDARLESFIKRVQKMFDTRLQQMVTQLDNAAWARRRIRCANCGFSINCEAAQINSKKSCSIFNWNLTWPYYKLVSLV</sequence>
<keyword evidence="3 7" id="KW-0143">Chaperone</keyword>
<dbReference type="NCBIfam" id="TIGR00714">
    <property type="entry name" value="hscB"/>
    <property type="match status" value="1"/>
</dbReference>
<dbReference type="GO" id="GO:1990230">
    <property type="term" value="C:iron-sulfur cluster transfer complex"/>
    <property type="evidence" value="ECO:0007669"/>
    <property type="project" value="TreeGrafter"/>
</dbReference>
<feature type="domain" description="J" evidence="8">
    <location>
        <begin position="2"/>
        <end position="74"/>
    </location>
</feature>
<dbReference type="Gene3D" id="1.20.1280.20">
    <property type="entry name" value="HscB, C-terminal domain"/>
    <property type="match status" value="1"/>
</dbReference>
<dbReference type="InterPro" id="IPR001623">
    <property type="entry name" value="DnaJ_domain"/>
</dbReference>
<dbReference type="PANTHER" id="PTHR14021:SF15">
    <property type="entry name" value="IRON-SULFUR CLUSTER CO-CHAPERONE PROTEIN HSCB"/>
    <property type="match status" value="1"/>
</dbReference>
<comment type="similarity">
    <text evidence="1 7">Belongs to the HscB family.</text>
</comment>
<dbReference type="EMBL" id="LS483466">
    <property type="protein sequence ID" value="SQI22291.1"/>
    <property type="molecule type" value="Genomic_DNA"/>
</dbReference>
<organism evidence="9 10">
    <name type="scientific">Salmonella enterica subsp. arizonae</name>
    <dbReference type="NCBI Taxonomy" id="59203"/>
    <lineage>
        <taxon>Bacteria</taxon>
        <taxon>Pseudomonadati</taxon>
        <taxon>Pseudomonadota</taxon>
        <taxon>Gammaproteobacteria</taxon>
        <taxon>Enterobacterales</taxon>
        <taxon>Enterobacteriaceae</taxon>
        <taxon>Salmonella</taxon>
    </lineage>
</organism>
<dbReference type="SMART" id="SM00271">
    <property type="entry name" value="DnaJ"/>
    <property type="match status" value="1"/>
</dbReference>
<dbReference type="GO" id="GO:0051259">
    <property type="term" value="P:protein complex oligomerization"/>
    <property type="evidence" value="ECO:0007669"/>
    <property type="project" value="InterPro"/>
</dbReference>
<dbReference type="GO" id="GO:0051087">
    <property type="term" value="F:protein-folding chaperone binding"/>
    <property type="evidence" value="ECO:0007669"/>
    <property type="project" value="InterPro"/>
</dbReference>
<dbReference type="SUPFAM" id="SSF47144">
    <property type="entry name" value="HSC20 (HSCB), C-terminal oligomerisation domain"/>
    <property type="match status" value="1"/>
</dbReference>
<dbReference type="Pfam" id="PF07743">
    <property type="entry name" value="HSCB_C"/>
    <property type="match status" value="1"/>
</dbReference>
<reference evidence="9 10" key="1">
    <citation type="submission" date="2018-06" db="EMBL/GenBank/DDBJ databases">
        <authorList>
            <consortium name="Pathogen Informatics"/>
            <person name="Doyle S."/>
        </authorList>
    </citation>
    <scope>NUCLEOTIDE SEQUENCE [LARGE SCALE GENOMIC DNA]</scope>
    <source>
        <strain evidence="9 10">NCTC7307</strain>
    </source>
</reference>
<dbReference type="CDD" id="cd06257">
    <property type="entry name" value="DnaJ"/>
    <property type="match status" value="1"/>
</dbReference>
<dbReference type="InterPro" id="IPR009073">
    <property type="entry name" value="HscB_oligo_C"/>
</dbReference>